<reference evidence="3 4" key="1">
    <citation type="journal article" date="2019" name="PLoS Biol.">
        <title>Sex chromosomes control vertical transmission of feminizing Wolbachia symbionts in an isopod.</title>
        <authorList>
            <person name="Becking T."/>
            <person name="Chebbi M.A."/>
            <person name="Giraud I."/>
            <person name="Moumen B."/>
            <person name="Laverre T."/>
            <person name="Caubet Y."/>
            <person name="Peccoud J."/>
            <person name="Gilbert C."/>
            <person name="Cordaux R."/>
        </authorList>
    </citation>
    <scope>NUCLEOTIDE SEQUENCE [LARGE SCALE GENOMIC DNA]</scope>
    <source>
        <strain evidence="3">ANa2</strain>
        <tissue evidence="3">Whole body excluding digestive tract and cuticle</tissue>
    </source>
</reference>
<evidence type="ECO:0000256" key="2">
    <source>
        <dbReference type="SAM" id="MobiDB-lite"/>
    </source>
</evidence>
<feature type="compositionally biased region" description="Polar residues" evidence="2">
    <location>
        <begin position="484"/>
        <end position="521"/>
    </location>
</feature>
<feature type="compositionally biased region" description="Low complexity" evidence="2">
    <location>
        <begin position="770"/>
        <end position="811"/>
    </location>
</feature>
<feature type="compositionally biased region" description="Polar residues" evidence="2">
    <location>
        <begin position="742"/>
        <end position="762"/>
    </location>
</feature>
<name>A0A5N5TAQ6_9CRUS</name>
<feature type="region of interest" description="Disordered" evidence="2">
    <location>
        <begin position="547"/>
        <end position="568"/>
    </location>
</feature>
<proteinExistence type="predicted"/>
<dbReference type="OrthoDB" id="10403496at2759"/>
<comment type="caution">
    <text evidence="3">The sequence shown here is derived from an EMBL/GenBank/DDBJ whole genome shotgun (WGS) entry which is preliminary data.</text>
</comment>
<evidence type="ECO:0000256" key="1">
    <source>
        <dbReference type="SAM" id="Coils"/>
    </source>
</evidence>
<keyword evidence="4" id="KW-1185">Reference proteome</keyword>
<sequence>MGLMTQTLSQLWASFYVASQDMEGIKVENVKVYPQVLIHRLTDKELQDYAKKNDYVNEKKKKKLISRPNRISSESEDSEYEPSEDIASEDDFDGEFQSSFIDDGNASSVSNEDDNDFLPDINPKSSNEKDKVKSLVKSKTSQAKSVSDKVDPEIVRQLKEPKIFRKLVHSLAEKKKAETKPLSFKLLENFENSKVSESSTLTQKEPSDKFSPSKSQKTVLGTDRKELPQTQSNKKVANSSPLNKQKITKNVPGEKSLKTAEYSSVDVNEKILGEIKKALKRPNESQSSSSLNKIPQEKIASYVDYENSPPSKKLRPRNISSPIHKESKLTQTDAIESAVEKEEEKLPLLSKPTASIINIEIKKMDSKIINMSSVEDVKYFSDSVNNVNKNLKNHKEELEKERDIEIENLKKKYNTKFQEVDEKIKEFMNLDDDLISEIRNMRLNNSECSMNIKEKVSKLLGLFPTTEKTTNSVKGADVEKSESVIKSTKGSVTVNVNSESGTSIKQDSVIGNKSDSNTKQPNPIIGPRKAAKPNNVFKVNTSSLISAPSKSNISKKQEALSDPKGSEENLRCYQSSQVKSNISPVVKPSTSSTLSTLLAAKNSPKSFWESGSTTISKSKPVIRTKPAKPAIRTIPEANVDRFGTSNSNITIEKTTTSGTAINQEAKQSMSSNTVNTSLPSTFHLPSSNVQNLSSTADSQSNQVPSLSVNPNLLTPSSFNVNNPSTGPITVTTAPHLPVKPISTHSTYIPPSGINTSKNTPTRNVPHHMSQQKQQQQANKHLQKMQMSSQQPQQQTHQQVHKVQVSSHSQQQNLQILPKTQVPSRPQQQTLQQLQQVQMPSQALQQSNQQHIQLTSQQHHFQQQRHSPQLAAQQPTIIQIPNNPVYVQSQVSSSVGNIYSQQSNQFPPNVTIQSNAPLVQQGVNLSHSPYPVNQVS</sequence>
<feature type="region of interest" description="Disordered" evidence="2">
    <location>
        <begin position="302"/>
        <end position="332"/>
    </location>
</feature>
<dbReference type="EMBL" id="SEYY01008376">
    <property type="protein sequence ID" value="KAB7502175.1"/>
    <property type="molecule type" value="Genomic_DNA"/>
</dbReference>
<evidence type="ECO:0000313" key="4">
    <source>
        <dbReference type="Proteomes" id="UP000326759"/>
    </source>
</evidence>
<evidence type="ECO:0000313" key="3">
    <source>
        <dbReference type="EMBL" id="KAB7502175.1"/>
    </source>
</evidence>
<feature type="region of interest" description="Disordered" evidence="2">
    <location>
        <begin position="470"/>
        <end position="533"/>
    </location>
</feature>
<dbReference type="AlphaFoldDB" id="A0A5N5TAQ6"/>
<feature type="compositionally biased region" description="Polar residues" evidence="2">
    <location>
        <begin position="193"/>
        <end position="219"/>
    </location>
</feature>
<feature type="region of interest" description="Disordered" evidence="2">
    <location>
        <begin position="193"/>
        <end position="253"/>
    </location>
</feature>
<feature type="region of interest" description="Disordered" evidence="2">
    <location>
        <begin position="742"/>
        <end position="851"/>
    </location>
</feature>
<organism evidence="3 4">
    <name type="scientific">Armadillidium nasatum</name>
    <dbReference type="NCBI Taxonomy" id="96803"/>
    <lineage>
        <taxon>Eukaryota</taxon>
        <taxon>Metazoa</taxon>
        <taxon>Ecdysozoa</taxon>
        <taxon>Arthropoda</taxon>
        <taxon>Crustacea</taxon>
        <taxon>Multicrustacea</taxon>
        <taxon>Malacostraca</taxon>
        <taxon>Eumalacostraca</taxon>
        <taxon>Peracarida</taxon>
        <taxon>Isopoda</taxon>
        <taxon>Oniscidea</taxon>
        <taxon>Crinocheta</taxon>
        <taxon>Armadillidiidae</taxon>
        <taxon>Armadillidium</taxon>
    </lineage>
</organism>
<feature type="compositionally biased region" description="Basic and acidic residues" evidence="2">
    <location>
        <begin position="555"/>
        <end position="568"/>
    </location>
</feature>
<keyword evidence="1" id="KW-0175">Coiled coil</keyword>
<feature type="compositionally biased region" description="Polar residues" evidence="2">
    <location>
        <begin position="228"/>
        <end position="245"/>
    </location>
</feature>
<feature type="compositionally biased region" description="Low complexity" evidence="2">
    <location>
        <begin position="820"/>
        <end position="851"/>
    </location>
</feature>
<feature type="coiled-coil region" evidence="1">
    <location>
        <begin position="381"/>
        <end position="426"/>
    </location>
</feature>
<feature type="compositionally biased region" description="Polar residues" evidence="2">
    <location>
        <begin position="96"/>
        <end position="110"/>
    </location>
</feature>
<feature type="region of interest" description="Disordered" evidence="2">
    <location>
        <begin position="57"/>
        <end position="151"/>
    </location>
</feature>
<dbReference type="Proteomes" id="UP000326759">
    <property type="component" value="Unassembled WGS sequence"/>
</dbReference>
<accession>A0A5N5TAQ6</accession>
<feature type="compositionally biased region" description="Acidic residues" evidence="2">
    <location>
        <begin position="74"/>
        <end position="94"/>
    </location>
</feature>
<protein>
    <submittedName>
        <fullName evidence="3">Uncharacterized protein</fullName>
    </submittedName>
</protein>
<gene>
    <name evidence="3" type="ORF">Anas_07496</name>
</gene>
<feature type="region of interest" description="Disordered" evidence="2">
    <location>
        <begin position="686"/>
        <end position="709"/>
    </location>
</feature>